<gene>
    <name evidence="1" type="ORF">RICGR_1111</name>
</gene>
<organism evidence="1 2">
    <name type="scientific">Rickettsiella grylli</name>
    <dbReference type="NCBI Taxonomy" id="59196"/>
    <lineage>
        <taxon>Bacteria</taxon>
        <taxon>Pseudomonadati</taxon>
        <taxon>Pseudomonadota</taxon>
        <taxon>Gammaproteobacteria</taxon>
        <taxon>Legionellales</taxon>
        <taxon>Coxiellaceae</taxon>
        <taxon>Rickettsiella</taxon>
    </lineage>
</organism>
<name>A8PNT7_9COXI</name>
<comment type="caution">
    <text evidence="1">The sequence shown here is derived from an EMBL/GenBank/DDBJ whole genome shotgun (WGS) entry which is preliminary data.</text>
</comment>
<accession>A8PNT7</accession>
<proteinExistence type="predicted"/>
<dbReference type="STRING" id="59196.RICGR_1111"/>
<sequence>MYPSKIKKIKIHFIRIFLTLPFLFALPCYADIDPIPPLNLTALSIKKLVAGYGSEAISKKLMNLAPADDALTIVINTAQAAYLLHPSSPLVSPLTQQLLKQSADLMDNINNKVVLTWEPYQQSNPNVEQNPLGSIDINSLLQPISYNPTEETVAKNVIHALTNTLTPVNTINFNQWAAHLEGDKQTNLKIKLSEKPVKEYLATLRRYLTTQSIALSNFYQLYTERQPICPRNVDPALQPVLMTLMRQTHAPVSPLKLENFMATRRILDKNWYENLIKENPATLQREQTELLAENLAESYHTRMTLERLLATMSVLVLELNSNERAQLQNQTQALLNSNHN</sequence>
<evidence type="ECO:0000313" key="2">
    <source>
        <dbReference type="Proteomes" id="UP000054075"/>
    </source>
</evidence>
<dbReference type="Proteomes" id="UP000054075">
    <property type="component" value="Unassembled WGS sequence"/>
</dbReference>
<dbReference type="EMBL" id="AAQJ02000001">
    <property type="protein sequence ID" value="EDP46651.1"/>
    <property type="molecule type" value="Genomic_DNA"/>
</dbReference>
<keyword evidence="2" id="KW-1185">Reference proteome</keyword>
<reference evidence="1" key="2">
    <citation type="submission" date="2007-10" db="EMBL/GenBank/DDBJ databases">
        <authorList>
            <person name="Myers G.S."/>
        </authorList>
    </citation>
    <scope>NUCLEOTIDE SEQUENCE [LARGE SCALE GENOMIC DNA]</scope>
</reference>
<protein>
    <submittedName>
        <fullName evidence="1">Uncharacterized protein</fullName>
    </submittedName>
</protein>
<dbReference type="AlphaFoldDB" id="A8PNT7"/>
<evidence type="ECO:0000313" key="1">
    <source>
        <dbReference type="EMBL" id="EDP46651.1"/>
    </source>
</evidence>
<reference evidence="1" key="1">
    <citation type="submission" date="2006-04" db="EMBL/GenBank/DDBJ databases">
        <authorList>
            <person name="Seshadri R."/>
            <person name="Federici B.A."/>
        </authorList>
    </citation>
    <scope>NUCLEOTIDE SEQUENCE [LARGE SCALE GENOMIC DNA]</scope>
</reference>